<dbReference type="AlphaFoldDB" id="A0A9W7QLA7"/>
<keyword evidence="7 11" id="KW-1133">Transmembrane helix</keyword>
<keyword evidence="2 10" id="KW-0645">Protease</keyword>
<evidence type="ECO:0000256" key="11">
    <source>
        <dbReference type="SAM" id="Phobius"/>
    </source>
</evidence>
<dbReference type="RefSeq" id="WP_151522278.1">
    <property type="nucleotide sequence ID" value="NZ_WBPL01000009.1"/>
</dbReference>
<evidence type="ECO:0000256" key="2">
    <source>
        <dbReference type="ARBA" id="ARBA00022670"/>
    </source>
</evidence>
<evidence type="ECO:0000256" key="8">
    <source>
        <dbReference type="ARBA" id="ARBA00023049"/>
    </source>
</evidence>
<keyword evidence="8 10" id="KW-0482">Metalloprotease</keyword>
<evidence type="ECO:0000256" key="9">
    <source>
        <dbReference type="ARBA" id="ARBA00023136"/>
    </source>
</evidence>
<keyword evidence="1" id="KW-1003">Cell membrane</keyword>
<evidence type="ECO:0000256" key="6">
    <source>
        <dbReference type="ARBA" id="ARBA00022833"/>
    </source>
</evidence>
<dbReference type="GO" id="GO:0006508">
    <property type="term" value="P:proteolysis"/>
    <property type="evidence" value="ECO:0007669"/>
    <property type="project" value="UniProtKB-KW"/>
</dbReference>
<feature type="transmembrane region" description="Helical" evidence="11">
    <location>
        <begin position="171"/>
        <end position="190"/>
    </location>
</feature>
<evidence type="ECO:0000256" key="3">
    <source>
        <dbReference type="ARBA" id="ARBA00022692"/>
    </source>
</evidence>
<evidence type="ECO:0000313" key="14">
    <source>
        <dbReference type="Proteomes" id="UP000475765"/>
    </source>
</evidence>
<gene>
    <name evidence="13" type="ORF">F8172_00330</name>
</gene>
<evidence type="ECO:0000256" key="4">
    <source>
        <dbReference type="ARBA" id="ARBA00022723"/>
    </source>
</evidence>
<evidence type="ECO:0000256" key="5">
    <source>
        <dbReference type="ARBA" id="ARBA00022801"/>
    </source>
</evidence>
<keyword evidence="4" id="KW-0479">Metal-binding</keyword>
<dbReference type="InterPro" id="IPR001915">
    <property type="entry name" value="Peptidase_M48"/>
</dbReference>
<evidence type="ECO:0000313" key="13">
    <source>
        <dbReference type="EMBL" id="KAB2400688.1"/>
    </source>
</evidence>
<dbReference type="GO" id="GO:0004222">
    <property type="term" value="F:metalloendopeptidase activity"/>
    <property type="evidence" value="ECO:0007669"/>
    <property type="project" value="InterPro"/>
</dbReference>
<keyword evidence="9 11" id="KW-0472">Membrane</keyword>
<keyword evidence="6 10" id="KW-0862">Zinc</keyword>
<dbReference type="GO" id="GO:0046872">
    <property type="term" value="F:metal ion binding"/>
    <property type="evidence" value="ECO:0007669"/>
    <property type="project" value="UniProtKB-KW"/>
</dbReference>
<keyword evidence="3 11" id="KW-0812">Transmembrane</keyword>
<comment type="cofactor">
    <cofactor evidence="10">
        <name>Zn(2+)</name>
        <dbReference type="ChEBI" id="CHEBI:29105"/>
    </cofactor>
    <text evidence="10">Binds 1 zinc ion per subunit.</text>
</comment>
<feature type="transmembrane region" description="Helical" evidence="11">
    <location>
        <begin position="144"/>
        <end position="165"/>
    </location>
</feature>
<dbReference type="Gene3D" id="3.30.2010.10">
    <property type="entry name" value="Metalloproteases ('zincins'), catalytic domain"/>
    <property type="match status" value="1"/>
</dbReference>
<reference evidence="13 14" key="1">
    <citation type="submission" date="2019-10" db="EMBL/GenBank/DDBJ databases">
        <title>Bacillus from the desert of Cuatro Cinegas, Coahuila.</title>
        <authorList>
            <person name="Olmedo-Alvarez G."/>
            <person name="Saldana S."/>
            <person name="Barcelo D."/>
        </authorList>
    </citation>
    <scope>NUCLEOTIDE SEQUENCE [LARGE SCALE GENOMIC DNA]</scope>
    <source>
        <strain evidence="13 14">CH417_13T</strain>
    </source>
</reference>
<feature type="domain" description="Peptidase M48" evidence="12">
    <location>
        <begin position="67"/>
        <end position="258"/>
    </location>
</feature>
<dbReference type="Pfam" id="PF01435">
    <property type="entry name" value="Peptidase_M48"/>
    <property type="match status" value="1"/>
</dbReference>
<evidence type="ECO:0000256" key="1">
    <source>
        <dbReference type="ARBA" id="ARBA00022475"/>
    </source>
</evidence>
<dbReference type="InterPro" id="IPR050083">
    <property type="entry name" value="HtpX_protease"/>
</dbReference>
<dbReference type="PANTHER" id="PTHR43221">
    <property type="entry name" value="PROTEASE HTPX"/>
    <property type="match status" value="1"/>
</dbReference>
<comment type="similarity">
    <text evidence="10">Belongs to the peptidase M48 family.</text>
</comment>
<protein>
    <submittedName>
        <fullName evidence="13">M48 family metalloprotease</fullName>
    </submittedName>
</protein>
<accession>A0A9W7QLA7</accession>
<sequence length="270" mass="29633">MLILTAFVNWIIIYMLLTLYINSNILAAFISAIIIGGLTVLSTTEHAEKLYRYMNGMRRATKREIEQIKPILDGLCQRANITDLVLCVADEPFPNAYALGSKTVCVTKGLLKTANEEELAGILAHELGHLKYGDSKRSIMAHTLNTVGTVATWILVAMATVLSVLSNRVPIVAVLAALAAVVLKAMQVVLHRVADLSFRVVGRKEEFRADAYAVELGMGAGLMSFLEKIEGTEGSPKGIWARLEATHPPVAFRIEQIEIALEEQQKETML</sequence>
<dbReference type="EMBL" id="WBPP01000002">
    <property type="protein sequence ID" value="KAB2400688.1"/>
    <property type="molecule type" value="Genomic_DNA"/>
</dbReference>
<proteinExistence type="inferred from homology"/>
<evidence type="ECO:0000256" key="10">
    <source>
        <dbReference type="RuleBase" id="RU003983"/>
    </source>
</evidence>
<comment type="caution">
    <text evidence="13">The sequence shown here is derived from an EMBL/GenBank/DDBJ whole genome shotgun (WGS) entry which is preliminary data.</text>
</comment>
<dbReference type="CDD" id="cd07337">
    <property type="entry name" value="M48B_HtpX_like"/>
    <property type="match status" value="1"/>
</dbReference>
<evidence type="ECO:0000259" key="12">
    <source>
        <dbReference type="Pfam" id="PF01435"/>
    </source>
</evidence>
<keyword evidence="5 10" id="KW-0378">Hydrolase</keyword>
<organism evidence="13 14">
    <name type="scientific">Bacillus cereus</name>
    <dbReference type="NCBI Taxonomy" id="1396"/>
    <lineage>
        <taxon>Bacteria</taxon>
        <taxon>Bacillati</taxon>
        <taxon>Bacillota</taxon>
        <taxon>Bacilli</taxon>
        <taxon>Bacillales</taxon>
        <taxon>Bacillaceae</taxon>
        <taxon>Bacillus</taxon>
        <taxon>Bacillus cereus group</taxon>
    </lineage>
</organism>
<name>A0A9W7QLA7_BACCE</name>
<feature type="transmembrane region" description="Helical" evidence="11">
    <location>
        <begin position="12"/>
        <end position="41"/>
    </location>
</feature>
<evidence type="ECO:0000256" key="7">
    <source>
        <dbReference type="ARBA" id="ARBA00022989"/>
    </source>
</evidence>
<dbReference type="Proteomes" id="UP000475765">
    <property type="component" value="Unassembled WGS sequence"/>
</dbReference>
<dbReference type="PANTHER" id="PTHR43221:SF2">
    <property type="entry name" value="PROTEASE HTPX HOMOLOG"/>
    <property type="match status" value="1"/>
</dbReference>